<gene>
    <name evidence="4" type="ORF">DZ858_09870</name>
</gene>
<proteinExistence type="predicted"/>
<dbReference type="GO" id="GO:0008829">
    <property type="term" value="F:dCTP deaminase activity"/>
    <property type="evidence" value="ECO:0007669"/>
    <property type="project" value="InterPro"/>
</dbReference>
<dbReference type="EMBL" id="QVID01000001">
    <property type="protein sequence ID" value="RFN60324.1"/>
    <property type="molecule type" value="Genomic_DNA"/>
</dbReference>
<dbReference type="AlphaFoldDB" id="A0A3E1QE04"/>
<evidence type="ECO:0000256" key="1">
    <source>
        <dbReference type="ARBA" id="ARBA00022801"/>
    </source>
</evidence>
<dbReference type="Gene3D" id="2.70.40.10">
    <property type="match status" value="1"/>
</dbReference>
<dbReference type="Proteomes" id="UP000261082">
    <property type="component" value="Unassembled WGS sequence"/>
</dbReference>
<evidence type="ECO:0000313" key="4">
    <source>
        <dbReference type="EMBL" id="RFN60324.1"/>
    </source>
</evidence>
<keyword evidence="3" id="KW-0812">Transmembrane</keyword>
<dbReference type="OrthoDB" id="798159at2"/>
<dbReference type="SUPFAM" id="SSF51283">
    <property type="entry name" value="dUTPase-like"/>
    <property type="match status" value="1"/>
</dbReference>
<dbReference type="InterPro" id="IPR011962">
    <property type="entry name" value="dCTP_deaminase"/>
</dbReference>
<dbReference type="RefSeq" id="WP_117159383.1">
    <property type="nucleotide sequence ID" value="NZ_QVID01000001.1"/>
</dbReference>
<dbReference type="InterPro" id="IPR033704">
    <property type="entry name" value="dUTPase_trimeric"/>
</dbReference>
<keyword evidence="5" id="KW-1185">Reference proteome</keyword>
<keyword evidence="2" id="KW-0546">Nucleotide metabolism</keyword>
<dbReference type="InterPro" id="IPR036157">
    <property type="entry name" value="dUTPase-like_sf"/>
</dbReference>
<dbReference type="CDD" id="cd07557">
    <property type="entry name" value="trimeric_dUTPase"/>
    <property type="match status" value="1"/>
</dbReference>
<comment type="caution">
    <text evidence="4">The sequence shown here is derived from an EMBL/GenBank/DDBJ whole genome shotgun (WGS) entry which is preliminary data.</text>
</comment>
<keyword evidence="1" id="KW-0378">Hydrolase</keyword>
<evidence type="ECO:0000313" key="5">
    <source>
        <dbReference type="Proteomes" id="UP000261082"/>
    </source>
</evidence>
<protein>
    <submittedName>
        <fullName evidence="4">Deoxycytidine triphosphate deaminase</fullName>
    </submittedName>
</protein>
<feature type="transmembrane region" description="Helical" evidence="3">
    <location>
        <begin position="198"/>
        <end position="221"/>
    </location>
</feature>
<accession>A0A3E1QE04</accession>
<dbReference type="Pfam" id="PF22769">
    <property type="entry name" value="DCD"/>
    <property type="match status" value="1"/>
</dbReference>
<reference evidence="4 5" key="1">
    <citation type="journal article" date="2007" name="Int. J. Syst. Evol. Microbiol.">
        <title>Marixanthomonas ophiurae gen. nov., sp. nov., a marine bacterium of the family Flavobacteriaceae isolated from a deep-sea brittle star.</title>
        <authorList>
            <person name="Romanenko L.A."/>
            <person name="Uchino M."/>
            <person name="Frolova G.M."/>
            <person name="Mikhailov V.V."/>
        </authorList>
    </citation>
    <scope>NUCLEOTIDE SEQUENCE [LARGE SCALE GENOMIC DNA]</scope>
    <source>
        <strain evidence="4 5">KMM 3046</strain>
    </source>
</reference>
<dbReference type="GO" id="GO:0006229">
    <property type="term" value="P:dUTP biosynthetic process"/>
    <property type="evidence" value="ECO:0007669"/>
    <property type="project" value="InterPro"/>
</dbReference>
<evidence type="ECO:0000256" key="2">
    <source>
        <dbReference type="ARBA" id="ARBA00023080"/>
    </source>
</evidence>
<keyword evidence="3" id="KW-1133">Transmembrane helix</keyword>
<evidence type="ECO:0000256" key="3">
    <source>
        <dbReference type="SAM" id="Phobius"/>
    </source>
</evidence>
<name>A0A3E1QE04_9FLAO</name>
<organism evidence="4 5">
    <name type="scientific">Marixanthomonas ophiurae</name>
    <dbReference type="NCBI Taxonomy" id="387659"/>
    <lineage>
        <taxon>Bacteria</taxon>
        <taxon>Pseudomonadati</taxon>
        <taxon>Bacteroidota</taxon>
        <taxon>Flavobacteriia</taxon>
        <taxon>Flavobacteriales</taxon>
        <taxon>Flavobacteriaceae</taxon>
        <taxon>Marixanthomonas</taxon>
    </lineage>
</organism>
<sequence length="270" mass="30310">MSFLGNKAILDCLKKGKVIEAFEEQRIKNGAYELSLGEQVFLTNSGSKEIKNVEPQGVIHIEPGQFALLLTEETVKIPKDKIAFISIKAKIKFKGLVNVSGFHVDPDFKGKLLFSVYNAGPATIVLKRGDNYFPMWLAELSEKQNYKGTHINQNSIPSSPIEALSQGEFNSPQALMKEIGQSNSRITSLEKDNKANNYIAITALGFVFALLLKLAFDFYALDKGWDKAIEYNKKQVNIDSIINQRLLDKKQLLQEIELLTVKKDNLIKTK</sequence>
<keyword evidence="3" id="KW-0472">Membrane</keyword>